<accession>B9E7Q5</accession>
<dbReference type="Gene3D" id="2.40.30.200">
    <property type="match status" value="1"/>
</dbReference>
<dbReference type="KEGG" id="mcl:MCCL_1516"/>
<gene>
    <name evidence="2" type="ordered locus">MCCL_1516</name>
</gene>
<evidence type="ECO:0000259" key="1">
    <source>
        <dbReference type="Pfam" id="PF05709"/>
    </source>
</evidence>
<dbReference type="eggNOG" id="COG4722">
    <property type="taxonomic scope" value="Bacteria"/>
</dbReference>
<proteinExistence type="predicted"/>
<dbReference type="AlphaFoldDB" id="B9E7Q5"/>
<evidence type="ECO:0000313" key="2">
    <source>
        <dbReference type="EMBL" id="BAH18223.1"/>
    </source>
</evidence>
<dbReference type="EMBL" id="AP009484">
    <property type="protein sequence ID" value="BAH18223.1"/>
    <property type="molecule type" value="Genomic_DNA"/>
</dbReference>
<reference evidence="2 3" key="1">
    <citation type="journal article" date="2009" name="J. Bacteriol.">
        <title>Complete genome sequence of Macrococcus caseolyticus strain JCSCS5402, reflecting the ancestral genome of the human-pathogenic staphylococci.</title>
        <authorList>
            <person name="Baba T."/>
            <person name="Kuwahara-Arai K."/>
            <person name="Uchiyama I."/>
            <person name="Takeuchi F."/>
            <person name="Ito T."/>
            <person name="Hiramatsu K."/>
        </authorList>
    </citation>
    <scope>NUCLEOTIDE SEQUENCE [LARGE SCALE GENOMIC DNA]</scope>
    <source>
        <strain evidence="2 3">JCSC5402</strain>
    </source>
</reference>
<dbReference type="InterPro" id="IPR008841">
    <property type="entry name" value="Siphovirus-type_tail_N"/>
</dbReference>
<dbReference type="Proteomes" id="UP000001383">
    <property type="component" value="Chromosome"/>
</dbReference>
<dbReference type="Pfam" id="PF05709">
    <property type="entry name" value="Sipho_tail"/>
    <property type="match status" value="1"/>
</dbReference>
<protein>
    <recommendedName>
        <fullName evidence="1">Siphovirus-type tail component RIFT-related domain-containing protein</fullName>
    </recommendedName>
</protein>
<sequence>MKIMKSIKINDKSLPWLFLGRDFNIPSFYYAIETEKVNGRPGSILKSKYLNEVKFDLPLIILNSYSSAGGVKTNDNIINDLVNFFNQDESVRLQIEGEEWYWNAVIHDGFDIPETNRSAINLKVSVTLTDPYRYALKGSMNTAISD</sequence>
<evidence type="ECO:0000313" key="3">
    <source>
        <dbReference type="Proteomes" id="UP000001383"/>
    </source>
</evidence>
<feature type="domain" description="Siphovirus-type tail component RIFT-related" evidence="1">
    <location>
        <begin position="22"/>
        <end position="124"/>
    </location>
</feature>
<name>B9E7Q5_MACCJ</name>
<dbReference type="HOGENOM" id="CLU_131248_0_0_9"/>
<organism evidence="2 3">
    <name type="scientific">Macrococcus caseolyticus (strain JCSC5402)</name>
    <name type="common">Macrococcoides caseolyticum</name>
    <dbReference type="NCBI Taxonomy" id="458233"/>
    <lineage>
        <taxon>Bacteria</taxon>
        <taxon>Bacillati</taxon>
        <taxon>Bacillota</taxon>
        <taxon>Bacilli</taxon>
        <taxon>Bacillales</taxon>
        <taxon>Staphylococcaceae</taxon>
        <taxon>Macrococcoides</taxon>
    </lineage>
</organism>
<dbReference type="STRING" id="458233.MCCL_1516"/>